<dbReference type="InterPro" id="IPR035246">
    <property type="entry name" value="Spermidine_synt_N"/>
</dbReference>
<evidence type="ECO:0000256" key="1">
    <source>
        <dbReference type="ARBA" id="ARBA00022679"/>
    </source>
</evidence>
<dbReference type="InterPro" id="IPR001045">
    <property type="entry name" value="Spermi_synthase"/>
</dbReference>
<organism evidence="5 6">
    <name type="scientific">Nitzschia inconspicua</name>
    <dbReference type="NCBI Taxonomy" id="303405"/>
    <lineage>
        <taxon>Eukaryota</taxon>
        <taxon>Sar</taxon>
        <taxon>Stramenopiles</taxon>
        <taxon>Ochrophyta</taxon>
        <taxon>Bacillariophyta</taxon>
        <taxon>Bacillariophyceae</taxon>
        <taxon>Bacillariophycidae</taxon>
        <taxon>Bacillariales</taxon>
        <taxon>Bacillariaceae</taxon>
        <taxon>Nitzschia</taxon>
    </lineage>
</organism>
<dbReference type="InterPro" id="IPR030373">
    <property type="entry name" value="PABS_CS"/>
</dbReference>
<evidence type="ECO:0000259" key="4">
    <source>
        <dbReference type="PROSITE" id="PS51006"/>
    </source>
</evidence>
<protein>
    <submittedName>
        <fullName evidence="5">Spermidine synthase</fullName>
    </submittedName>
</protein>
<dbReference type="GO" id="GO:0008295">
    <property type="term" value="P:spermidine biosynthetic process"/>
    <property type="evidence" value="ECO:0007669"/>
    <property type="project" value="TreeGrafter"/>
</dbReference>
<evidence type="ECO:0000256" key="3">
    <source>
        <dbReference type="SAM" id="SignalP"/>
    </source>
</evidence>
<feature type="chain" id="PRO_5039955328" evidence="3">
    <location>
        <begin position="28"/>
        <end position="367"/>
    </location>
</feature>
<feature type="signal peptide" evidence="3">
    <location>
        <begin position="1"/>
        <end position="27"/>
    </location>
</feature>
<sequence>MRITTKPWTVAGAATALVAFHANSVAAAVGGPDAAAASPIITYDDVPANRIGELETSIGFYQAIELAENSLLFSKQSKYQDIEVHKSKFYGKILVLDGVIQLTERDADSYNEMMAHIPMFQHPNPKRVLIVGGGDGYVLKEVLKHRSVLHVDHVDLDEDVIHTCEEYFPQWGDAWKDPRAFLHICDGAQFVRDAADGTYDVIIQDSSDPFVVGEDGTMTTLPSAALYDEDHICQLHRILKPNGILNIQGESFNVPTSLGGIISWRRNMEACGFKRTRYGSIMTSSYPTGQIGLLLGEKEPSLSADYASVSRRYREMISNEKKTTYYHPPLQKGCFELPLWAHENIYGSEDTSDLLCDNWQTIDTKDS</sequence>
<reference evidence="5" key="1">
    <citation type="journal article" date="2021" name="Sci. Rep.">
        <title>Diploid genomic architecture of Nitzschia inconspicua, an elite biomass production diatom.</title>
        <authorList>
            <person name="Oliver A."/>
            <person name="Podell S."/>
            <person name="Pinowska A."/>
            <person name="Traller J.C."/>
            <person name="Smith S.R."/>
            <person name="McClure R."/>
            <person name="Beliaev A."/>
            <person name="Bohutskyi P."/>
            <person name="Hill E.A."/>
            <person name="Rabines A."/>
            <person name="Zheng H."/>
            <person name="Allen L.Z."/>
            <person name="Kuo A."/>
            <person name="Grigoriev I.V."/>
            <person name="Allen A.E."/>
            <person name="Hazlebeck D."/>
            <person name="Allen E.E."/>
        </authorList>
    </citation>
    <scope>NUCLEOTIDE SEQUENCE</scope>
    <source>
        <strain evidence="5">Hildebrandi</strain>
    </source>
</reference>
<dbReference type="PANTHER" id="PTHR11558:SF11">
    <property type="entry name" value="SPERMIDINE SYNTHASE"/>
    <property type="match status" value="1"/>
</dbReference>
<dbReference type="EMBL" id="JAGRRH010000015">
    <property type="protein sequence ID" value="KAG7357537.1"/>
    <property type="molecule type" value="Genomic_DNA"/>
</dbReference>
<gene>
    <name evidence="5" type="ORF">IV203_002225</name>
</gene>
<feature type="domain" description="PABS" evidence="4">
    <location>
        <begin position="50"/>
        <end position="298"/>
    </location>
</feature>
<evidence type="ECO:0000313" key="6">
    <source>
        <dbReference type="Proteomes" id="UP000693970"/>
    </source>
</evidence>
<dbReference type="Proteomes" id="UP000693970">
    <property type="component" value="Unassembled WGS sequence"/>
</dbReference>
<dbReference type="PROSITE" id="PS51006">
    <property type="entry name" value="PABS_2"/>
    <property type="match status" value="1"/>
</dbReference>
<dbReference type="Pfam" id="PF01564">
    <property type="entry name" value="Spermine_synth"/>
    <property type="match status" value="1"/>
</dbReference>
<comment type="caution">
    <text evidence="5">The sequence shown here is derived from an EMBL/GenBank/DDBJ whole genome shotgun (WGS) entry which is preliminary data.</text>
</comment>
<keyword evidence="2" id="KW-0620">Polyamine biosynthesis</keyword>
<proteinExistence type="inferred from homology"/>
<keyword evidence="6" id="KW-1185">Reference proteome</keyword>
<reference evidence="5" key="2">
    <citation type="submission" date="2021-04" db="EMBL/GenBank/DDBJ databases">
        <authorList>
            <person name="Podell S."/>
        </authorList>
    </citation>
    <scope>NUCLEOTIDE SEQUENCE</scope>
    <source>
        <strain evidence="5">Hildebrandi</strain>
    </source>
</reference>
<dbReference type="PANTHER" id="PTHR11558">
    <property type="entry name" value="SPERMIDINE/SPERMINE SYNTHASE"/>
    <property type="match status" value="1"/>
</dbReference>
<accession>A0A9K3PS16</accession>
<evidence type="ECO:0000313" key="5">
    <source>
        <dbReference type="EMBL" id="KAG7357537.1"/>
    </source>
</evidence>
<keyword evidence="3" id="KW-0732">Signal</keyword>
<dbReference type="PROSITE" id="PS01330">
    <property type="entry name" value="PABS_1"/>
    <property type="match status" value="1"/>
</dbReference>
<name>A0A9K3PS16_9STRA</name>
<feature type="active site" description="Proton acceptor" evidence="2">
    <location>
        <position position="205"/>
    </location>
</feature>
<dbReference type="Pfam" id="PF17284">
    <property type="entry name" value="Spermine_synt_N"/>
    <property type="match status" value="1"/>
</dbReference>
<dbReference type="InterPro" id="IPR030374">
    <property type="entry name" value="PABS"/>
</dbReference>
<dbReference type="GO" id="GO:0005829">
    <property type="term" value="C:cytosol"/>
    <property type="evidence" value="ECO:0007669"/>
    <property type="project" value="TreeGrafter"/>
</dbReference>
<keyword evidence="1 2" id="KW-0808">Transferase</keyword>
<dbReference type="HAMAP" id="MF_00198">
    <property type="entry name" value="Spermidine_synth"/>
    <property type="match status" value="1"/>
</dbReference>
<dbReference type="OrthoDB" id="38125at2759"/>
<dbReference type="AlphaFoldDB" id="A0A9K3PS16"/>
<dbReference type="CDD" id="cd02440">
    <property type="entry name" value="AdoMet_MTases"/>
    <property type="match status" value="1"/>
</dbReference>
<evidence type="ECO:0000256" key="2">
    <source>
        <dbReference type="PROSITE-ProRule" id="PRU00354"/>
    </source>
</evidence>
<dbReference type="GO" id="GO:0004766">
    <property type="term" value="F:spermidine synthase activity"/>
    <property type="evidence" value="ECO:0007669"/>
    <property type="project" value="TreeGrafter"/>
</dbReference>